<sequence length="73" mass="8678">MTWMELSQHPRHGLGSESIPKKSIRPAVPEKFSDQDKFRVYRHLGNLPMAGVKMKNVYYVLWIEKEYGELYEH</sequence>
<gene>
    <name evidence="2" type="ORF">Cocul_01639</name>
</gene>
<evidence type="ECO:0000313" key="2">
    <source>
        <dbReference type="EMBL" id="KQB83569.1"/>
    </source>
</evidence>
<organism evidence="2 3">
    <name type="scientific">Corynebacterium oculi</name>
    <dbReference type="NCBI Taxonomy" id="1544416"/>
    <lineage>
        <taxon>Bacteria</taxon>
        <taxon>Bacillati</taxon>
        <taxon>Actinomycetota</taxon>
        <taxon>Actinomycetes</taxon>
        <taxon>Mycobacteriales</taxon>
        <taxon>Corynebacteriaceae</taxon>
        <taxon>Corynebacterium</taxon>
    </lineage>
</organism>
<evidence type="ECO:0000313" key="3">
    <source>
        <dbReference type="Proteomes" id="UP000050517"/>
    </source>
</evidence>
<dbReference type="Proteomes" id="UP000050517">
    <property type="component" value="Unassembled WGS sequence"/>
</dbReference>
<dbReference type="PATRIC" id="fig|1544416.3.peg.1644"/>
<proteinExistence type="predicted"/>
<accession>A0A0Q0UBH2</accession>
<keyword evidence="3" id="KW-1185">Reference proteome</keyword>
<comment type="caution">
    <text evidence="2">The sequence shown here is derived from an EMBL/GenBank/DDBJ whole genome shotgun (WGS) entry which is preliminary data.</text>
</comment>
<dbReference type="STRING" id="1544416.Cocul_01639"/>
<reference evidence="2 3" key="1">
    <citation type="submission" date="2015-10" db="EMBL/GenBank/DDBJ databases">
        <title>Corynebacteirum lowii and Corynebacterium oculi species nova, derived from human clinical disease and and emended description of Corynebacterium mastiditis.</title>
        <authorList>
            <person name="Bernard K."/>
            <person name="Pacheco A.L."/>
            <person name="Mcdougall C."/>
            <person name="Burtx T."/>
            <person name="Weibe D."/>
            <person name="Tyler S."/>
            <person name="Olson A.B."/>
            <person name="Cnockaert M."/>
            <person name="Eguchi H."/>
            <person name="Kuwahara T."/>
            <person name="Nakayama-Imaohji H."/>
            <person name="Boudewijins M."/>
            <person name="Van Hoecke F."/>
            <person name="Bernier A.-M."/>
            <person name="Vandamme P."/>
        </authorList>
    </citation>
    <scope>NUCLEOTIDE SEQUENCE [LARGE SCALE GENOMIC DNA]</scope>
    <source>
        <strain evidence="2 3">NML 130210</strain>
    </source>
</reference>
<name>A0A0Q0UBH2_9CORY</name>
<feature type="region of interest" description="Disordered" evidence="1">
    <location>
        <begin position="1"/>
        <end position="21"/>
    </location>
</feature>
<evidence type="ECO:0000256" key="1">
    <source>
        <dbReference type="SAM" id="MobiDB-lite"/>
    </source>
</evidence>
<protein>
    <submittedName>
        <fullName evidence="2">Uncharacterized protein</fullName>
    </submittedName>
</protein>
<dbReference type="AlphaFoldDB" id="A0A0Q0UBH2"/>
<dbReference type="EMBL" id="LKST01000003">
    <property type="protein sequence ID" value="KQB83569.1"/>
    <property type="molecule type" value="Genomic_DNA"/>
</dbReference>